<feature type="domain" description="F-box" evidence="1">
    <location>
        <begin position="8"/>
        <end position="45"/>
    </location>
</feature>
<dbReference type="EMBL" id="JACGCI010000077">
    <property type="protein sequence ID" value="KAF6747800.1"/>
    <property type="molecule type" value="Genomic_DNA"/>
</dbReference>
<comment type="caution">
    <text evidence="2">The sequence shown here is derived from an EMBL/GenBank/DDBJ whole genome shotgun (WGS) entry which is preliminary data.</text>
</comment>
<accession>A0A8H6LYQ5</accession>
<evidence type="ECO:0000259" key="1">
    <source>
        <dbReference type="Pfam" id="PF12937"/>
    </source>
</evidence>
<sequence length="538" mass="61015">MHHCLQLPEITHTIFQYLDDNELFQTCLTCHDFNEVALNVLWKELTSLTPLLHALPSIFSEPTGGDDDSEKSRSLGAMSRFKTKYGQRIRTIDLHRNETDKKNLLRDLFASLYELESGILTPNLTKLSGYSECHYAHRALFPTIEFFLAPTIKNISLHLLPDEDKHQNILKKVVDLYEGLESLRVSFNPLRVEESTVDEVGRAVIPLNNLLELSINHLPREAIEHVASLPNLRTLYLSDFQHIDCLYNDLKGIPHIRPIERAFPALSELHGVTIDIINAIGLLQYLSPQTPLSRLSLSHTPFEEWIFVDGRSQLKRLYPNRSWQRVLNLARDHCNAGTLKWLSLCESDYTEPDEHWAYGIPVGPAEGDIEDLDISPLFVFHNLQTLDLSLAHGAPITKDNIRRMADVWKSVTWVDLFTKYPSYRSPMIDHEDLVNLVTGCPKLWGLGLIFDATRIPSEPTLLAPKPIKRFQQLTVGNTLLGSVSPTSEFLKMHFPRLATISPISSSPGASDWLQVEANLREAIVSRRRARASQSTGTT</sequence>
<keyword evidence="3" id="KW-1185">Reference proteome</keyword>
<dbReference type="SUPFAM" id="SSF52047">
    <property type="entry name" value="RNI-like"/>
    <property type="match status" value="1"/>
</dbReference>
<dbReference type="InterPro" id="IPR032675">
    <property type="entry name" value="LRR_dom_sf"/>
</dbReference>
<dbReference type="Pfam" id="PF12937">
    <property type="entry name" value="F-box-like"/>
    <property type="match status" value="1"/>
</dbReference>
<dbReference type="Proteomes" id="UP000521943">
    <property type="component" value="Unassembled WGS sequence"/>
</dbReference>
<dbReference type="AlphaFoldDB" id="A0A8H6LYQ5"/>
<evidence type="ECO:0000313" key="2">
    <source>
        <dbReference type="EMBL" id="KAF6747800.1"/>
    </source>
</evidence>
<proteinExistence type="predicted"/>
<organism evidence="2 3">
    <name type="scientific">Ephemerocybe angulata</name>
    <dbReference type="NCBI Taxonomy" id="980116"/>
    <lineage>
        <taxon>Eukaryota</taxon>
        <taxon>Fungi</taxon>
        <taxon>Dikarya</taxon>
        <taxon>Basidiomycota</taxon>
        <taxon>Agaricomycotina</taxon>
        <taxon>Agaricomycetes</taxon>
        <taxon>Agaricomycetidae</taxon>
        <taxon>Agaricales</taxon>
        <taxon>Agaricineae</taxon>
        <taxon>Psathyrellaceae</taxon>
        <taxon>Ephemerocybe</taxon>
    </lineage>
</organism>
<dbReference type="Gene3D" id="3.80.10.10">
    <property type="entry name" value="Ribonuclease Inhibitor"/>
    <property type="match status" value="1"/>
</dbReference>
<dbReference type="InterPro" id="IPR036047">
    <property type="entry name" value="F-box-like_dom_sf"/>
</dbReference>
<name>A0A8H6LYQ5_9AGAR</name>
<dbReference type="OrthoDB" id="3258386at2759"/>
<dbReference type="SUPFAM" id="SSF81383">
    <property type="entry name" value="F-box domain"/>
    <property type="match status" value="1"/>
</dbReference>
<dbReference type="InterPro" id="IPR001810">
    <property type="entry name" value="F-box_dom"/>
</dbReference>
<reference evidence="2 3" key="1">
    <citation type="submission" date="2020-07" db="EMBL/GenBank/DDBJ databases">
        <title>Comparative genomics of pyrophilous fungi reveals a link between fire events and developmental genes.</title>
        <authorList>
            <consortium name="DOE Joint Genome Institute"/>
            <person name="Steindorff A.S."/>
            <person name="Carver A."/>
            <person name="Calhoun S."/>
            <person name="Stillman K."/>
            <person name="Liu H."/>
            <person name="Lipzen A."/>
            <person name="Pangilinan J."/>
            <person name="Labutti K."/>
            <person name="Bruns T.D."/>
            <person name="Grigoriev I.V."/>
        </authorList>
    </citation>
    <scope>NUCLEOTIDE SEQUENCE [LARGE SCALE GENOMIC DNA]</scope>
    <source>
        <strain evidence="2 3">CBS 144469</strain>
    </source>
</reference>
<gene>
    <name evidence="2" type="ORF">DFP72DRAFT_854003</name>
</gene>
<protein>
    <recommendedName>
        <fullName evidence="1">F-box domain-containing protein</fullName>
    </recommendedName>
</protein>
<evidence type="ECO:0000313" key="3">
    <source>
        <dbReference type="Proteomes" id="UP000521943"/>
    </source>
</evidence>